<keyword evidence="2" id="KW-1185">Reference proteome</keyword>
<dbReference type="Proteomes" id="UP001057402">
    <property type="component" value="Chromosome 7"/>
</dbReference>
<name>A0ACB9P2E7_9MYRT</name>
<comment type="caution">
    <text evidence="1">The sequence shown here is derived from an EMBL/GenBank/DDBJ whole genome shotgun (WGS) entry which is preliminary data.</text>
</comment>
<evidence type="ECO:0000313" key="2">
    <source>
        <dbReference type="Proteomes" id="UP001057402"/>
    </source>
</evidence>
<organism evidence="1 2">
    <name type="scientific">Melastoma candidum</name>
    <dbReference type="NCBI Taxonomy" id="119954"/>
    <lineage>
        <taxon>Eukaryota</taxon>
        <taxon>Viridiplantae</taxon>
        <taxon>Streptophyta</taxon>
        <taxon>Embryophyta</taxon>
        <taxon>Tracheophyta</taxon>
        <taxon>Spermatophyta</taxon>
        <taxon>Magnoliopsida</taxon>
        <taxon>eudicotyledons</taxon>
        <taxon>Gunneridae</taxon>
        <taxon>Pentapetalae</taxon>
        <taxon>rosids</taxon>
        <taxon>malvids</taxon>
        <taxon>Myrtales</taxon>
        <taxon>Melastomataceae</taxon>
        <taxon>Melastomatoideae</taxon>
        <taxon>Melastomateae</taxon>
        <taxon>Melastoma</taxon>
    </lineage>
</organism>
<accession>A0ACB9P2E7</accession>
<protein>
    <submittedName>
        <fullName evidence="1">Uncharacterized protein</fullName>
    </submittedName>
</protein>
<dbReference type="EMBL" id="CM042886">
    <property type="protein sequence ID" value="KAI4341859.1"/>
    <property type="molecule type" value="Genomic_DNA"/>
</dbReference>
<sequence length="474" mass="54056">MQGKAASAASAPSWTIRGVGTTYHSLVSLLIATMFIAIISLTTHRTAKQQEQLQLQGALTGQLAPEASQFQQSVPLQQEALQLEENLTEPSSVQQEQAYIDAEGAVSSSSTSSSDSECDLSSGTWVFDNVTYPLYLEKECKYILDEFSCEKFGRKNFTYRNWRWQPHACDLPRFNATRLLELLRNKRLVYVGDSLNRGQWNSMVCLVQSVIPEALQSLSYPYNSSLIVFKASEYNATVEFYWAPMLVESNSDNPRLHRLPERVVRVKAIEKHATRWTDADFLVFDSYLWWRTTPQITVLWGSFESEDGIYKDMESLRAYEMALSTWSDWLEVHVNRSKTRLFFVSLSPTHQKAEDWGGKQGNNCYEETEPISCAIQGYRGSGTDPRMTRLVEGAIANLGSRGLAVEILNVTQLSEYRKDGHPSIHKRQWRPLTEEQKADQTKYADCFHWCIPGVPDVWNELLYARLLQITPPRS</sequence>
<proteinExistence type="predicted"/>
<reference evidence="2" key="1">
    <citation type="journal article" date="2023" name="Front. Plant Sci.">
        <title>Chromosomal-level genome assembly of Melastoma candidum provides insights into trichome evolution.</title>
        <authorList>
            <person name="Zhong Y."/>
            <person name="Wu W."/>
            <person name="Sun C."/>
            <person name="Zou P."/>
            <person name="Liu Y."/>
            <person name="Dai S."/>
            <person name="Zhou R."/>
        </authorList>
    </citation>
    <scope>NUCLEOTIDE SEQUENCE [LARGE SCALE GENOMIC DNA]</scope>
</reference>
<evidence type="ECO:0000313" key="1">
    <source>
        <dbReference type="EMBL" id="KAI4341859.1"/>
    </source>
</evidence>
<gene>
    <name evidence="1" type="ORF">MLD38_026533</name>
</gene>